<feature type="compositionally biased region" description="Acidic residues" evidence="1">
    <location>
        <begin position="34"/>
        <end position="43"/>
    </location>
</feature>
<feature type="region of interest" description="Disordered" evidence="1">
    <location>
        <begin position="29"/>
        <end position="51"/>
    </location>
</feature>
<protein>
    <submittedName>
        <fullName evidence="2">Uncharacterized protein</fullName>
    </submittedName>
</protein>
<evidence type="ECO:0000313" key="2">
    <source>
        <dbReference type="EMBL" id="KAK1948492.1"/>
    </source>
</evidence>
<organism evidence="2 3">
    <name type="scientific">Phytophthora citrophthora</name>
    <dbReference type="NCBI Taxonomy" id="4793"/>
    <lineage>
        <taxon>Eukaryota</taxon>
        <taxon>Sar</taxon>
        <taxon>Stramenopiles</taxon>
        <taxon>Oomycota</taxon>
        <taxon>Peronosporomycetes</taxon>
        <taxon>Peronosporales</taxon>
        <taxon>Peronosporaceae</taxon>
        <taxon>Phytophthora</taxon>
    </lineage>
</organism>
<accession>A0AAD9H0W2</accession>
<name>A0AAD9H0W2_9STRA</name>
<sequence>MELEANEGDNVVQRLVSLKTLVFPDKQLGRPEDCGDSDIDEGGETSRVQESAIAYSRFHPMTL</sequence>
<gene>
    <name evidence="2" type="ORF">P3T76_000781</name>
</gene>
<keyword evidence="3" id="KW-1185">Reference proteome</keyword>
<evidence type="ECO:0000313" key="3">
    <source>
        <dbReference type="Proteomes" id="UP001259832"/>
    </source>
</evidence>
<dbReference type="Proteomes" id="UP001259832">
    <property type="component" value="Unassembled WGS sequence"/>
</dbReference>
<evidence type="ECO:0000256" key="1">
    <source>
        <dbReference type="SAM" id="MobiDB-lite"/>
    </source>
</evidence>
<dbReference type="EMBL" id="JASMQC010000001">
    <property type="protein sequence ID" value="KAK1948492.1"/>
    <property type="molecule type" value="Genomic_DNA"/>
</dbReference>
<reference evidence="2" key="1">
    <citation type="submission" date="2023-08" db="EMBL/GenBank/DDBJ databases">
        <title>Reference Genome Resource for the Citrus Pathogen Phytophthora citrophthora.</title>
        <authorList>
            <person name="Moller H."/>
            <person name="Coetzee B."/>
            <person name="Rose L.J."/>
            <person name="Van Niekerk J.M."/>
        </authorList>
    </citation>
    <scope>NUCLEOTIDE SEQUENCE</scope>
    <source>
        <strain evidence="2">STE-U-9442</strain>
    </source>
</reference>
<dbReference type="AlphaFoldDB" id="A0AAD9H0W2"/>
<comment type="caution">
    <text evidence="2">The sequence shown here is derived from an EMBL/GenBank/DDBJ whole genome shotgun (WGS) entry which is preliminary data.</text>
</comment>
<proteinExistence type="predicted"/>